<dbReference type="GeneID" id="7450926"/>
<dbReference type="AlphaFoldDB" id="B5YLG7"/>
<keyword evidence="2" id="KW-1133">Transmembrane helix</keyword>
<evidence type="ECO:0000256" key="1">
    <source>
        <dbReference type="SAM" id="MobiDB-lite"/>
    </source>
</evidence>
<feature type="compositionally biased region" description="Polar residues" evidence="1">
    <location>
        <begin position="29"/>
        <end position="41"/>
    </location>
</feature>
<dbReference type="EMBL" id="CP001159">
    <property type="protein sequence ID" value="ACI64079.1"/>
    <property type="molecule type" value="Genomic_DNA"/>
</dbReference>
<evidence type="ECO:0000313" key="4">
    <source>
        <dbReference type="Proteomes" id="UP000001449"/>
    </source>
</evidence>
<evidence type="ECO:0000313" key="3">
    <source>
        <dbReference type="EMBL" id="ACI64079.1"/>
    </source>
</evidence>
<name>B5YLG7_THAPS</name>
<feature type="region of interest" description="Disordered" evidence="1">
    <location>
        <begin position="1"/>
        <end position="151"/>
    </location>
</feature>
<reference evidence="3 4" key="1">
    <citation type="journal article" date="2004" name="Science">
        <title>The genome of the diatom Thalassiosira pseudonana: ecology, evolution, and metabolism.</title>
        <authorList>
            <person name="Armbrust E.V."/>
            <person name="Berges J.A."/>
            <person name="Bowler C."/>
            <person name="Green B.R."/>
            <person name="Martinez D."/>
            <person name="Putnam N.H."/>
            <person name="Zhou S."/>
            <person name="Allen A.E."/>
            <person name="Apt K.E."/>
            <person name="Bechner M."/>
            <person name="Brzezinski M.A."/>
            <person name="Chaal B.K."/>
            <person name="Chiovitti A."/>
            <person name="Davis A.K."/>
            <person name="Demarest M.S."/>
            <person name="Detter J.C."/>
            <person name="Glavina T."/>
            <person name="Goodstein D."/>
            <person name="Hadi M.Z."/>
            <person name="Hellsten U."/>
            <person name="Hildebrand M."/>
            <person name="Jenkins B.D."/>
            <person name="Jurka J."/>
            <person name="Kapitonov V.V."/>
            <person name="Kroger N."/>
            <person name="Lau W.W."/>
            <person name="Lane T.W."/>
            <person name="Larimer F.W."/>
            <person name="Lippmeier J.C."/>
            <person name="Lucas S."/>
            <person name="Medina M."/>
            <person name="Montsant A."/>
            <person name="Obornik M."/>
            <person name="Parker M.S."/>
            <person name="Palenik B."/>
            <person name="Pazour G.J."/>
            <person name="Richardson P.M."/>
            <person name="Rynearson T.A."/>
            <person name="Saito M.A."/>
            <person name="Schwartz D.C."/>
            <person name="Thamatrakoln K."/>
            <person name="Valentin K."/>
            <person name="Vardi A."/>
            <person name="Wilkerson F.P."/>
            <person name="Rokhsar D.S."/>
        </authorList>
    </citation>
    <scope>NUCLEOTIDE SEQUENCE [LARGE SCALE GENOMIC DNA]</scope>
    <source>
        <strain evidence="3 4">CCMP1335</strain>
    </source>
</reference>
<dbReference type="InParanoid" id="B5YLG7"/>
<evidence type="ECO:0000256" key="2">
    <source>
        <dbReference type="SAM" id="Phobius"/>
    </source>
</evidence>
<dbReference type="KEGG" id="tps:THAPS_25321"/>
<keyword evidence="2" id="KW-0812">Transmembrane</keyword>
<dbReference type="RefSeq" id="XP_002295362.1">
    <property type="nucleotide sequence ID" value="XM_002295326.1"/>
</dbReference>
<dbReference type="Proteomes" id="UP000001449">
    <property type="component" value="Chromosome 18"/>
</dbReference>
<keyword evidence="2" id="KW-0472">Membrane</keyword>
<dbReference type="PANTHER" id="PTHR36220:SF1">
    <property type="entry name" value="GAMMA TUBULIN COMPLEX COMPONENT C-TERMINAL DOMAIN-CONTAINING PROTEIN"/>
    <property type="match status" value="1"/>
</dbReference>
<dbReference type="PaxDb" id="35128-Thaps25321"/>
<dbReference type="PANTHER" id="PTHR36220">
    <property type="entry name" value="UNNAMED PRODUCT"/>
    <property type="match status" value="1"/>
</dbReference>
<proteinExistence type="predicted"/>
<gene>
    <name evidence="3" type="ORF">THAPS_25321</name>
</gene>
<feature type="compositionally biased region" description="Low complexity" evidence="1">
    <location>
        <begin position="1"/>
        <end position="23"/>
    </location>
</feature>
<reference evidence="3 4" key="2">
    <citation type="journal article" date="2008" name="Nature">
        <title>The Phaeodactylum genome reveals the evolutionary history of diatom genomes.</title>
        <authorList>
            <person name="Bowler C."/>
            <person name="Allen A.E."/>
            <person name="Badger J.H."/>
            <person name="Grimwood J."/>
            <person name="Jabbari K."/>
            <person name="Kuo A."/>
            <person name="Maheswari U."/>
            <person name="Martens C."/>
            <person name="Maumus F."/>
            <person name="Otillar R.P."/>
            <person name="Rayko E."/>
            <person name="Salamov A."/>
            <person name="Vandepoele K."/>
            <person name="Beszteri B."/>
            <person name="Gruber A."/>
            <person name="Heijde M."/>
            <person name="Katinka M."/>
            <person name="Mock T."/>
            <person name="Valentin K."/>
            <person name="Verret F."/>
            <person name="Berges J.A."/>
            <person name="Brownlee C."/>
            <person name="Cadoret J.P."/>
            <person name="Chiovitti A."/>
            <person name="Choi C.J."/>
            <person name="Coesel S."/>
            <person name="De Martino A."/>
            <person name="Detter J.C."/>
            <person name="Durkin C."/>
            <person name="Falciatore A."/>
            <person name="Fournet J."/>
            <person name="Haruta M."/>
            <person name="Huysman M.J."/>
            <person name="Jenkins B.D."/>
            <person name="Jiroutova K."/>
            <person name="Jorgensen R.E."/>
            <person name="Joubert Y."/>
            <person name="Kaplan A."/>
            <person name="Kroger N."/>
            <person name="Kroth P.G."/>
            <person name="La Roche J."/>
            <person name="Lindquist E."/>
            <person name="Lommer M."/>
            <person name="Martin-Jezequel V."/>
            <person name="Lopez P.J."/>
            <person name="Lucas S."/>
            <person name="Mangogna M."/>
            <person name="McGinnis K."/>
            <person name="Medlin L.K."/>
            <person name="Montsant A."/>
            <person name="Oudot-Le Secq M.P."/>
            <person name="Napoli C."/>
            <person name="Obornik M."/>
            <person name="Parker M.S."/>
            <person name="Petit J.L."/>
            <person name="Porcel B.M."/>
            <person name="Poulsen N."/>
            <person name="Robison M."/>
            <person name="Rychlewski L."/>
            <person name="Rynearson T.A."/>
            <person name="Schmutz J."/>
            <person name="Shapiro H."/>
            <person name="Siaut M."/>
            <person name="Stanley M."/>
            <person name="Sussman M.R."/>
            <person name="Taylor A.R."/>
            <person name="Vardi A."/>
            <person name="von Dassow P."/>
            <person name="Vyverman W."/>
            <person name="Willis A."/>
            <person name="Wyrwicz L.S."/>
            <person name="Rokhsar D.S."/>
            <person name="Weissenbach J."/>
            <person name="Armbrust E.V."/>
            <person name="Green B.R."/>
            <person name="Van de Peer Y."/>
            <person name="Grigoriev I.V."/>
        </authorList>
    </citation>
    <scope>NUCLEOTIDE SEQUENCE [LARGE SCALE GENOMIC DNA]</scope>
    <source>
        <strain evidence="3 4">CCMP1335</strain>
    </source>
</reference>
<organism evidence="3 4">
    <name type="scientific">Thalassiosira pseudonana</name>
    <name type="common">Marine diatom</name>
    <name type="synonym">Cyclotella nana</name>
    <dbReference type="NCBI Taxonomy" id="35128"/>
    <lineage>
        <taxon>Eukaryota</taxon>
        <taxon>Sar</taxon>
        <taxon>Stramenopiles</taxon>
        <taxon>Ochrophyta</taxon>
        <taxon>Bacillariophyta</taxon>
        <taxon>Coscinodiscophyceae</taxon>
        <taxon>Thalassiosirophycidae</taxon>
        <taxon>Thalassiosirales</taxon>
        <taxon>Thalassiosiraceae</taxon>
        <taxon>Thalassiosira</taxon>
    </lineage>
</organism>
<protein>
    <submittedName>
        <fullName evidence="3">Uncharacterized protein</fullName>
    </submittedName>
</protein>
<keyword evidence="4" id="KW-1185">Reference proteome</keyword>
<feature type="transmembrane region" description="Helical" evidence="2">
    <location>
        <begin position="195"/>
        <end position="217"/>
    </location>
</feature>
<sequence>MTKTSTNPPSPVVSSASPTTNTPLEPAVNSLSTQRTSSSIEQIPDDDDVAPLPTSMLHFAAMELQTDDDETKKRGRKASSQETHGGNEAITDTLGDASNEDQGYRNPTNTVGRSEEEYATTIGLEDTANAEPLDEGVDSTTLNEDSADSDSQRLLLERDTSVTAIPEAFLVEGGELAFAEPLHILPWWKQRRVKLVAVGACAVVVALAVALGVAFSITNTYEERINLWVENDEIVLEDGGKTSQFGSTLNLDGDLVLIGASDDDGGVVIVFQYDGSSWVQDGLLDMPPYDERRSERIAIFGNLIAMRSSESVDIYNYGSDGSLTSLQEPIPLSYGDWYGGLRLTEEHLVYAVGNGVVSFCSNSLLRQCMAVAVFDFVIYYRPNATEPFTFIRKLSMSSEENGFGGGFSLEGDIIVVGDVMGNVHLFKFRNGDWADALMLETPVSSASDKWKDNSFHSLHISKRKVMAVTDVDVHFFDIDECEPMPTSLPSESPSLSPSETCYWVQITTRFYRGNPPKWSFNETTQMANNNEPLPNIPTTYPTSRPTYNHVISIPGLSPWDIIYRIDGECLKAGSYDFTIYNDPVYYNISSNGQLIAEGGDFGYKQTTKVFFIPYISSSPSMSLSPSHSPSSSSPTETCYWIEVAIAFDISPYETQWTVEQLDGEFAIDAFNFTNEPSYGYDKERHCLPIGRYQFIIWDSAGDGLCCFYGSGNYTITSNDELIAEGGEFGFNETTIFDVPYDQI</sequence>
<dbReference type="HOGENOM" id="CLU_374098_0_0_1"/>
<accession>B5YLG7</accession>